<gene>
    <name evidence="1" type="primary">mnmC</name>
    <name evidence="2" type="ORF">Tchl_2230</name>
</gene>
<dbReference type="NCBIfam" id="NF002483">
    <property type="entry name" value="PRK01747.1-4"/>
    <property type="match status" value="1"/>
</dbReference>
<dbReference type="InterPro" id="IPR006076">
    <property type="entry name" value="FAD-dep_OxRdtase"/>
</dbReference>
<dbReference type="PANTHER" id="PTHR13847">
    <property type="entry name" value="SARCOSINE DEHYDROGENASE-RELATED"/>
    <property type="match status" value="1"/>
</dbReference>
<dbReference type="InterPro" id="IPR017610">
    <property type="entry name" value="tRNA_S-uridine_synth_MnmC_C"/>
</dbReference>
<protein>
    <recommendedName>
        <fullName evidence="1">tRNA 5-methylaminomethyl-2-thiouridine biosynthesis bifunctional protein MnmC</fullName>
        <shortName evidence="1">tRNA mnm(5)s(2)U biosynthesis bifunctional protein</shortName>
    </recommendedName>
    <domain>
        <recommendedName>
            <fullName evidence="1">tRNA (mnm(5)s(2)U34)-methyltransferase</fullName>
            <ecNumber evidence="1">2.1.1.61</ecNumber>
        </recommendedName>
    </domain>
    <domain>
        <recommendedName>
            <fullName evidence="1">FAD-dependent cmnm(5)s(2)U34 oxidoreductase</fullName>
            <ecNumber evidence="1">1.5.-.-</ecNumber>
        </recommendedName>
    </domain>
</protein>
<feature type="region of interest" description="FAD-dependent cmnm(5)s(2)U34 oxidoreductase" evidence="1">
    <location>
        <begin position="267"/>
        <end position="654"/>
    </location>
</feature>
<dbReference type="EC" id="2.1.1.61" evidence="1"/>
<dbReference type="NCBIfam" id="NF033855">
    <property type="entry name" value="tRNA_MNMC2"/>
    <property type="match status" value="1"/>
</dbReference>
<dbReference type="Pfam" id="PF01266">
    <property type="entry name" value="DAO"/>
    <property type="match status" value="1"/>
</dbReference>
<accession>A0A1H5RY50</accession>
<comment type="catalytic activity">
    <reaction evidence="1">
        <text>5-aminomethyl-2-thiouridine(34) in tRNA + S-adenosyl-L-methionine = 5-methylaminomethyl-2-thiouridine(34) in tRNA + S-adenosyl-L-homocysteine + H(+)</text>
        <dbReference type="Rhea" id="RHEA:19569"/>
        <dbReference type="Rhea" id="RHEA-COMP:10195"/>
        <dbReference type="Rhea" id="RHEA-COMP:10197"/>
        <dbReference type="ChEBI" id="CHEBI:15378"/>
        <dbReference type="ChEBI" id="CHEBI:57856"/>
        <dbReference type="ChEBI" id="CHEBI:59789"/>
        <dbReference type="ChEBI" id="CHEBI:74454"/>
        <dbReference type="ChEBI" id="CHEBI:74455"/>
        <dbReference type="EC" id="2.1.1.61"/>
    </reaction>
</comment>
<dbReference type="GO" id="GO:0004808">
    <property type="term" value="F:tRNA (5-methylaminomethyl-2-thiouridylate)(34)-methyltransferase activity"/>
    <property type="evidence" value="ECO:0007669"/>
    <property type="project" value="UniProtKB-EC"/>
</dbReference>
<dbReference type="PANTHER" id="PTHR13847:SF283">
    <property type="entry name" value="TRNA 5-METHYLAMINOMETHYL-2-THIOURIDINE BIOSYNTHESIS BIFUNCTIONAL PROTEIN MNMC"/>
    <property type="match status" value="1"/>
</dbReference>
<keyword evidence="1" id="KW-0560">Oxidoreductase</keyword>
<dbReference type="GO" id="GO:0002098">
    <property type="term" value="P:tRNA wobble uridine modification"/>
    <property type="evidence" value="ECO:0007669"/>
    <property type="project" value="TreeGrafter"/>
</dbReference>
<evidence type="ECO:0000256" key="1">
    <source>
        <dbReference type="HAMAP-Rule" id="MF_01102"/>
    </source>
</evidence>
<dbReference type="OrthoDB" id="9786494at2"/>
<comment type="similarity">
    <text evidence="1">In the N-terminal section; belongs to the methyltransferase superfamily. tRNA (mnm(5)s(2)U34)-methyltransferase family.</text>
</comment>
<keyword evidence="3" id="KW-1185">Reference proteome</keyword>
<dbReference type="GO" id="GO:0050660">
    <property type="term" value="F:flavin adenine dinucleotide binding"/>
    <property type="evidence" value="ECO:0007669"/>
    <property type="project" value="UniProtKB-UniRule"/>
</dbReference>
<dbReference type="Proteomes" id="UP000185739">
    <property type="component" value="Chromosome"/>
</dbReference>
<dbReference type="GO" id="GO:0016645">
    <property type="term" value="F:oxidoreductase activity, acting on the CH-NH group of donors"/>
    <property type="evidence" value="ECO:0007669"/>
    <property type="project" value="InterPro"/>
</dbReference>
<name>A0A1H5RY50_9RHOO</name>
<dbReference type="EMBL" id="CP018839">
    <property type="protein sequence ID" value="APR05070.1"/>
    <property type="molecule type" value="Genomic_DNA"/>
</dbReference>
<dbReference type="SUPFAM" id="SSF51905">
    <property type="entry name" value="FAD/NAD(P)-binding domain"/>
    <property type="match status" value="1"/>
</dbReference>
<comment type="subcellular location">
    <subcellularLocation>
        <location evidence="1">Cytoplasm</location>
    </subcellularLocation>
</comment>
<dbReference type="InterPro" id="IPR029063">
    <property type="entry name" value="SAM-dependent_MTases_sf"/>
</dbReference>
<dbReference type="InterPro" id="IPR036188">
    <property type="entry name" value="FAD/NAD-bd_sf"/>
</dbReference>
<keyword evidence="1 2" id="KW-0489">Methyltransferase</keyword>
<feature type="region of interest" description="tRNA (mnm(5)s(2)U34)-methyltransferase" evidence="1">
    <location>
        <begin position="1"/>
        <end position="234"/>
    </location>
</feature>
<dbReference type="NCBIfam" id="TIGR03197">
    <property type="entry name" value="MnmC_Cterm"/>
    <property type="match status" value="1"/>
</dbReference>
<keyword evidence="1" id="KW-0511">Multifunctional enzyme</keyword>
<proteinExistence type="inferred from homology"/>
<dbReference type="EC" id="1.5.-.-" evidence="1"/>
<dbReference type="Gene3D" id="3.40.50.150">
    <property type="entry name" value="Vaccinia Virus protein VP39"/>
    <property type="match status" value="1"/>
</dbReference>
<dbReference type="InterPro" id="IPR023032">
    <property type="entry name" value="tRNA_MAMT_biosynth_bifunc_MnmC"/>
</dbReference>
<comment type="similarity">
    <text evidence="1">In the C-terminal section; belongs to the DAO family.</text>
</comment>
<keyword evidence="1 2" id="KW-0808">Transferase</keyword>
<dbReference type="Gene3D" id="3.30.9.10">
    <property type="entry name" value="D-Amino Acid Oxidase, subunit A, domain 2"/>
    <property type="match status" value="1"/>
</dbReference>
<keyword evidence="1" id="KW-0819">tRNA processing</keyword>
<organism evidence="2 3">
    <name type="scientific">Thauera chlorobenzoica</name>
    <dbReference type="NCBI Taxonomy" id="96773"/>
    <lineage>
        <taxon>Bacteria</taxon>
        <taxon>Pseudomonadati</taxon>
        <taxon>Pseudomonadota</taxon>
        <taxon>Betaproteobacteria</taxon>
        <taxon>Rhodocyclales</taxon>
        <taxon>Zoogloeaceae</taxon>
        <taxon>Thauera</taxon>
    </lineage>
</organism>
<reference evidence="2 3" key="1">
    <citation type="submission" date="2016-12" db="EMBL/GenBank/DDBJ databases">
        <title>Complete genome sequence of Thauera chlorobenzoica, a Betaproteobacterium degrading haloaromatics anaerobically to CO2 and halides.</title>
        <authorList>
            <person name="Goris T."/>
            <person name="Mergelsberg M."/>
            <person name="Boll M."/>
        </authorList>
    </citation>
    <scope>NUCLEOTIDE SEQUENCE [LARGE SCALE GENOMIC DNA]</scope>
    <source>
        <strain evidence="2 3">3CB1</strain>
    </source>
</reference>
<sequence length="654" mass="69469">MAAQPLVPARLAFTEDGTPWSDTFGDVYHSADGGLGQANHVFLAGNGLPQRWRGHERFVVLETGFGLGLNFLATWASWRDDPERCGRLHFVSCERHPFTADDLAHLHRRWPQFAELSAALRAQWPVLAPGLHRLHLDDERVTLTLYLGDAREGLVQLVARADAFYLDGFSPARNPELWSPQLCRLLARLAAPDATLATWSVAGAVRRHLRDAGFELTKTPGFGGKRQMLRGRLRGAETAAVRSAGGRPDTASLPEIPAAAPRHALIVGAGLAGCALAERLAARGWSIELIDAAAAPARGASGNLAGVLRPLPSVDDNRMSRLTRAGTLYGWRHITRLRAAGEAVKAEACGVLHLARDDAQAAKMGAVVERLALPPGHLRYVDADEASTLAGWPVPIGGWWFGDSGWVHPPSLCAANLARHGDRVRPHFDRKLGALQHDDNGWCAVDEQGVKIAGAAVLVLAIGTAVRDFVPARLLPVGSARGQVSLLPATPGDAPRVVVCRGGYVSPEVDGQHCTGASFDSDDEDAAPRLGDHAANLARLDAMLPGITAGLAPADVGGRVGFRPTSPDRLPMVGALPAASAVAPATPLAAIPRQPDAWVLSGYGARGLVWSEIAAELLASVLDGDPLPLERDLCEALDPARFLLRPPRAPQSAD</sequence>
<dbReference type="GO" id="GO:0005737">
    <property type="term" value="C:cytoplasm"/>
    <property type="evidence" value="ECO:0007669"/>
    <property type="project" value="UniProtKB-SubCell"/>
</dbReference>
<dbReference type="GO" id="GO:0032259">
    <property type="term" value="P:methylation"/>
    <property type="evidence" value="ECO:0007669"/>
    <property type="project" value="UniProtKB-KW"/>
</dbReference>
<dbReference type="HAMAP" id="MF_01102">
    <property type="entry name" value="MnmC"/>
    <property type="match status" value="1"/>
</dbReference>
<dbReference type="RefSeq" id="WP_075148487.1">
    <property type="nucleotide sequence ID" value="NZ_CP018839.1"/>
</dbReference>
<dbReference type="Gene3D" id="3.50.50.60">
    <property type="entry name" value="FAD/NAD(P)-binding domain"/>
    <property type="match status" value="1"/>
</dbReference>
<evidence type="ECO:0000313" key="3">
    <source>
        <dbReference type="Proteomes" id="UP000185739"/>
    </source>
</evidence>
<comment type="function">
    <text evidence="1">Catalyzes the last two steps in the biosynthesis of 5-methylaminomethyl-2-thiouridine (mnm(5)s(2)U) at the wobble position (U34) in tRNA. Catalyzes the FAD-dependent demodification of cmnm(5)s(2)U34 to nm(5)s(2)U34, followed by the transfer of a methyl group from S-adenosyl-L-methionine to nm(5)s(2)U34, to form mnm(5)s(2)U34.</text>
</comment>
<keyword evidence="1" id="KW-0949">S-adenosyl-L-methionine</keyword>
<dbReference type="STRING" id="96773.Tchl_2230"/>
<dbReference type="Pfam" id="PF05430">
    <property type="entry name" value="Methyltransf_30"/>
    <property type="match status" value="1"/>
</dbReference>
<dbReference type="InterPro" id="IPR047785">
    <property type="entry name" value="tRNA_MNMC2"/>
</dbReference>
<dbReference type="NCBIfam" id="NF002481">
    <property type="entry name" value="PRK01747.1-2"/>
    <property type="match status" value="1"/>
</dbReference>
<comment type="cofactor">
    <cofactor evidence="1">
        <name>FAD</name>
        <dbReference type="ChEBI" id="CHEBI:57692"/>
    </cofactor>
</comment>
<keyword evidence="1" id="KW-0285">Flavoprotein</keyword>
<dbReference type="InterPro" id="IPR008471">
    <property type="entry name" value="MnmC-like_methylTransf"/>
</dbReference>
<dbReference type="AlphaFoldDB" id="A0A1H5RY50"/>
<dbReference type="KEGG" id="tcl:Tchl_2230"/>
<keyword evidence="1" id="KW-0274">FAD</keyword>
<evidence type="ECO:0000313" key="2">
    <source>
        <dbReference type="EMBL" id="APR05070.1"/>
    </source>
</evidence>
<keyword evidence="1" id="KW-0963">Cytoplasm</keyword>